<gene>
    <name evidence="1" type="ORF">IAD49_03620</name>
</gene>
<reference evidence="1" key="1">
    <citation type="submission" date="2020-10" db="EMBL/GenBank/DDBJ databases">
        <authorList>
            <person name="Gilroy R."/>
        </authorList>
    </citation>
    <scope>NUCLEOTIDE SEQUENCE</scope>
    <source>
        <strain evidence="1">CHK197-8231</strain>
    </source>
</reference>
<dbReference type="AlphaFoldDB" id="A0A9D1HU03"/>
<organism evidence="1 2">
    <name type="scientific">Candidatus Fimihabitans intestinipullorum</name>
    <dbReference type="NCBI Taxonomy" id="2840820"/>
    <lineage>
        <taxon>Bacteria</taxon>
        <taxon>Bacillati</taxon>
        <taxon>Mycoplasmatota</taxon>
        <taxon>Mycoplasmatota incertae sedis</taxon>
        <taxon>Candidatus Fimihabitans</taxon>
    </lineage>
</organism>
<reference evidence="1" key="2">
    <citation type="journal article" date="2021" name="PeerJ">
        <title>Extensive microbial diversity within the chicken gut microbiome revealed by metagenomics and culture.</title>
        <authorList>
            <person name="Gilroy R."/>
            <person name="Ravi A."/>
            <person name="Getino M."/>
            <person name="Pursley I."/>
            <person name="Horton D.L."/>
            <person name="Alikhan N.F."/>
            <person name="Baker D."/>
            <person name="Gharbi K."/>
            <person name="Hall N."/>
            <person name="Watson M."/>
            <person name="Adriaenssens E.M."/>
            <person name="Foster-Nyarko E."/>
            <person name="Jarju S."/>
            <person name="Secka A."/>
            <person name="Antonio M."/>
            <person name="Oren A."/>
            <person name="Chaudhuri R.R."/>
            <person name="La Ragione R."/>
            <person name="Hildebrand F."/>
            <person name="Pallen M.J."/>
        </authorList>
    </citation>
    <scope>NUCLEOTIDE SEQUENCE</scope>
    <source>
        <strain evidence="1">CHK197-8231</strain>
    </source>
</reference>
<evidence type="ECO:0000313" key="2">
    <source>
        <dbReference type="Proteomes" id="UP000824087"/>
    </source>
</evidence>
<evidence type="ECO:0000313" key="1">
    <source>
        <dbReference type="EMBL" id="HIU22651.1"/>
    </source>
</evidence>
<comment type="caution">
    <text evidence="1">The sequence shown here is derived from an EMBL/GenBank/DDBJ whole genome shotgun (WGS) entry which is preliminary data.</text>
</comment>
<dbReference type="Proteomes" id="UP000824087">
    <property type="component" value="Unassembled WGS sequence"/>
</dbReference>
<name>A0A9D1HU03_9BACT</name>
<protein>
    <submittedName>
        <fullName evidence="1">Uncharacterized protein</fullName>
    </submittedName>
</protein>
<accession>A0A9D1HU03</accession>
<dbReference type="EMBL" id="DVML01000022">
    <property type="protein sequence ID" value="HIU22651.1"/>
    <property type="molecule type" value="Genomic_DNA"/>
</dbReference>
<proteinExistence type="predicted"/>
<sequence length="116" mass="13885">MPKYTKLLNFSKETIREIQRRDNRSCLFCRIGYHCEEFDPNKLDFIIHDIMHFIPKSKMGLGIPENGVEGCRYHHHMLDNGNKGRRSEMLKIMGNYLKSIYPGWNKSKLVYRKYED</sequence>